<dbReference type="SMART" id="SM00327">
    <property type="entry name" value="VWA"/>
    <property type="match status" value="1"/>
</dbReference>
<feature type="domain" description="VIT" evidence="2">
    <location>
        <begin position="1"/>
        <end position="86"/>
    </location>
</feature>
<organism evidence="3 4">
    <name type="scientific">Mytilus edulis</name>
    <name type="common">Blue mussel</name>
    <dbReference type="NCBI Taxonomy" id="6550"/>
    <lineage>
        <taxon>Eukaryota</taxon>
        <taxon>Metazoa</taxon>
        <taxon>Spiralia</taxon>
        <taxon>Lophotrochozoa</taxon>
        <taxon>Mollusca</taxon>
        <taxon>Bivalvia</taxon>
        <taxon>Autobranchia</taxon>
        <taxon>Pteriomorphia</taxon>
        <taxon>Mytilida</taxon>
        <taxon>Mytiloidea</taxon>
        <taxon>Mytilidae</taxon>
        <taxon>Mytilinae</taxon>
        <taxon>Mytilus</taxon>
    </lineage>
</organism>
<evidence type="ECO:0000313" key="4">
    <source>
        <dbReference type="Proteomes" id="UP000683360"/>
    </source>
</evidence>
<sequence length="752" mass="85773">MHISSDIYFRFATTVVKTKILNEIGGKRYAGNVKEKDKAKRQFEEAKSRGESAGHIAASPRTSNKFNILVNVEKNALVIFKLKYQEMLRRSLGSYHHVIYVDPGQIVEDFEIKVHISESREIIDLTMPPLKGKTKIDVGKSANIKHISPSRIDITYAPSVQDQKAMSKQGISGQFTVKYDVTRDKDAGDLLVVNGYFVHMFAPKDLKPLPKDVMFVLDKSQSMSGRKIKQLKEAIKLIMQDMKPNDRFNIMFFNHRFDWLNETEMMEGTKVNFGKAERFVENTSEMGWTNINTAVIDGIKLLTKYMDTQKSTILIFLTDGVPTKGERLTDKILNNVRKANEAKLPIFSLGFGNDVNFNLLKQMSLQNNGFARRIYEDSDAALQIKGLYSEISSVLLKNVTFDYIGDIDMNTLTQNHYPSYFSGSELIVAGQIRSNGSSIVPRVKGWNHAYIDLPWKPRPVIDLKAITTESDLARITEKMWAYLTIKQLLKDIEGDITNTKKDEIKATIISMALKYQFVTPFTAMVVTAPQLRQFRDSRSRLSEGGGGQMIPQSVKSLPTVLDQFFEVLNEGFPNLFLHMRGSTVPLCMHLKPNHTGRYQFLYSGGKPQQSIHVVFGKTTIRRMVRDSIKAVELREETENQYMDSSLLKISNTTWNATKVWRDINYRRTIKFPFLNLTVIVAPSEVRLSGLELHLHIQQSNSANATGPLRWFVGMEIETFSKTEIVVRPNVGKQFLRQTARYQKHTMYTHARV</sequence>
<gene>
    <name evidence="3" type="ORF">MEDL_5049</name>
</gene>
<dbReference type="OrthoDB" id="299997at2759"/>
<comment type="caution">
    <text evidence="3">The sequence shown here is derived from an EMBL/GenBank/DDBJ whole genome shotgun (WGS) entry which is preliminary data.</text>
</comment>
<dbReference type="Pfam" id="PF00092">
    <property type="entry name" value="VWA"/>
    <property type="match status" value="1"/>
</dbReference>
<protein>
    <submittedName>
        <fullName evidence="3">Uncharacterized protein</fullName>
    </submittedName>
</protein>
<dbReference type="Proteomes" id="UP000683360">
    <property type="component" value="Unassembled WGS sequence"/>
</dbReference>
<dbReference type="PROSITE" id="PS50234">
    <property type="entry name" value="VWFA"/>
    <property type="match status" value="1"/>
</dbReference>
<evidence type="ECO:0000259" key="2">
    <source>
        <dbReference type="PROSITE" id="PS51468"/>
    </source>
</evidence>
<reference evidence="3" key="1">
    <citation type="submission" date="2021-03" db="EMBL/GenBank/DDBJ databases">
        <authorList>
            <person name="Bekaert M."/>
        </authorList>
    </citation>
    <scope>NUCLEOTIDE SEQUENCE</scope>
</reference>
<proteinExistence type="predicted"/>
<name>A0A8S3Q056_MYTED</name>
<evidence type="ECO:0000313" key="3">
    <source>
        <dbReference type="EMBL" id="CAG2189696.1"/>
    </source>
</evidence>
<dbReference type="InterPro" id="IPR013694">
    <property type="entry name" value="VIT"/>
</dbReference>
<dbReference type="PANTHER" id="PTHR10338">
    <property type="entry name" value="INTER-ALPHA-TRYPSIN INHIBITOR HEAVY CHAIN FAMILY MEMBER"/>
    <property type="match status" value="1"/>
</dbReference>
<dbReference type="InterPro" id="IPR036465">
    <property type="entry name" value="vWFA_dom_sf"/>
</dbReference>
<dbReference type="Pfam" id="PF08487">
    <property type="entry name" value="VIT"/>
    <property type="match status" value="1"/>
</dbReference>
<dbReference type="SUPFAM" id="SSF53300">
    <property type="entry name" value="vWA-like"/>
    <property type="match status" value="1"/>
</dbReference>
<dbReference type="SMART" id="SM00609">
    <property type="entry name" value="VIT"/>
    <property type="match status" value="1"/>
</dbReference>
<dbReference type="EMBL" id="CAJPWZ010000301">
    <property type="protein sequence ID" value="CAG2189696.1"/>
    <property type="molecule type" value="Genomic_DNA"/>
</dbReference>
<dbReference type="PROSITE" id="PS51468">
    <property type="entry name" value="VIT"/>
    <property type="match status" value="1"/>
</dbReference>
<dbReference type="PANTHER" id="PTHR10338:SF108">
    <property type="entry name" value="INTER-ALPHA-TRYPSIN INHIBITOR HEAVY CHAIN H4-LIKE PROTEIN"/>
    <property type="match status" value="1"/>
</dbReference>
<evidence type="ECO:0000259" key="1">
    <source>
        <dbReference type="PROSITE" id="PS50234"/>
    </source>
</evidence>
<dbReference type="InterPro" id="IPR050934">
    <property type="entry name" value="ITIH"/>
</dbReference>
<feature type="domain" description="VWFA" evidence="1">
    <location>
        <begin position="212"/>
        <end position="391"/>
    </location>
</feature>
<dbReference type="InterPro" id="IPR002035">
    <property type="entry name" value="VWF_A"/>
</dbReference>
<dbReference type="Gene3D" id="3.40.50.410">
    <property type="entry name" value="von Willebrand factor, type A domain"/>
    <property type="match status" value="1"/>
</dbReference>
<keyword evidence="4" id="KW-1185">Reference proteome</keyword>
<accession>A0A8S3Q056</accession>
<dbReference type="AlphaFoldDB" id="A0A8S3Q056"/>